<name>A0A375BS12_9BURK</name>
<dbReference type="PROSITE" id="PS51257">
    <property type="entry name" value="PROKAR_LIPOPROTEIN"/>
    <property type="match status" value="1"/>
</dbReference>
<gene>
    <name evidence="1" type="ORF">CBM2587_A240040</name>
</gene>
<organism evidence="1">
    <name type="scientific">Cupriavidus taiwanensis</name>
    <dbReference type="NCBI Taxonomy" id="164546"/>
    <lineage>
        <taxon>Bacteria</taxon>
        <taxon>Pseudomonadati</taxon>
        <taxon>Pseudomonadota</taxon>
        <taxon>Betaproteobacteria</taxon>
        <taxon>Burkholderiales</taxon>
        <taxon>Burkholderiaceae</taxon>
        <taxon>Cupriavidus</taxon>
    </lineage>
</organism>
<keyword evidence="1" id="KW-0449">Lipoprotein</keyword>
<sequence length="76" mass="7996">MPVAYPKDDMMRILTIGLAAAAASVTLLGGCAVYPTPAGPAVGPAPVYVAPAPVVVAPRPYYYGGYGYYGRGYRRW</sequence>
<comment type="caution">
    <text evidence="1">The sequence shown here is derived from an EMBL/GenBank/DDBJ whole genome shotgun (WGS) entry which is preliminary data.</text>
</comment>
<evidence type="ECO:0000313" key="1">
    <source>
        <dbReference type="EMBL" id="SOY51512.1"/>
    </source>
</evidence>
<accession>A0A375BS12</accession>
<protein>
    <submittedName>
        <fullName evidence="1">Lipoprotein</fullName>
    </submittedName>
</protein>
<dbReference type="Proteomes" id="UP000256780">
    <property type="component" value="Chromosome CBM2587_a"/>
</dbReference>
<proteinExistence type="predicted"/>
<dbReference type="EMBL" id="OFSQ01000017">
    <property type="protein sequence ID" value="SOY51512.1"/>
    <property type="molecule type" value="Genomic_DNA"/>
</dbReference>
<dbReference type="AlphaFoldDB" id="A0A375BS12"/>
<reference evidence="1" key="1">
    <citation type="submission" date="2018-01" db="EMBL/GenBank/DDBJ databases">
        <authorList>
            <person name="Clerissi C."/>
        </authorList>
    </citation>
    <scope>NUCLEOTIDE SEQUENCE</scope>
    <source>
        <strain evidence="1">Cupriavidus sp. LMG 19464</strain>
    </source>
</reference>